<evidence type="ECO:0000313" key="4">
    <source>
        <dbReference type="EMBL" id="ASR53650.1"/>
    </source>
</evidence>
<gene>
    <name evidence="4" type="ORF">B5J99_17890</name>
</gene>
<dbReference type="PANTHER" id="PTHR22901:SF0">
    <property type="entry name" value="SIALATE O-ACETYLESTERASE"/>
    <property type="match status" value="1"/>
</dbReference>
<keyword evidence="5" id="KW-1185">Reference proteome</keyword>
<dbReference type="InterPro" id="IPR005181">
    <property type="entry name" value="SASA"/>
</dbReference>
<reference evidence="4 5" key="1">
    <citation type="submission" date="2017-03" db="EMBL/GenBank/DDBJ databases">
        <title>Complete genome sequence of Blastomonas fulva degrading microcsystin LR.</title>
        <authorList>
            <person name="Lee H.-g."/>
            <person name="Jin L."/>
            <person name="oh H.-M."/>
        </authorList>
    </citation>
    <scope>NUCLEOTIDE SEQUENCE [LARGE SCALE GENOMIC DNA]</scope>
    <source>
        <strain evidence="4 5">T2</strain>
    </source>
</reference>
<organism evidence="4 5">
    <name type="scientific">Blastomonas fulva</name>
    <dbReference type="NCBI Taxonomy" id="1550728"/>
    <lineage>
        <taxon>Bacteria</taxon>
        <taxon>Pseudomonadati</taxon>
        <taxon>Pseudomonadota</taxon>
        <taxon>Alphaproteobacteria</taxon>
        <taxon>Sphingomonadales</taxon>
        <taxon>Sphingomonadaceae</taxon>
        <taxon>Blastomonas</taxon>
    </lineage>
</organism>
<dbReference type="InterPro" id="IPR039329">
    <property type="entry name" value="SIAE"/>
</dbReference>
<dbReference type="InterPro" id="IPR036514">
    <property type="entry name" value="SGNH_hydro_sf"/>
</dbReference>
<dbReference type="InterPro" id="IPR008979">
    <property type="entry name" value="Galactose-bd-like_sf"/>
</dbReference>
<proteinExistence type="predicted"/>
<accession>A0ABN5BD43</accession>
<dbReference type="Pfam" id="PF03629">
    <property type="entry name" value="SASA"/>
    <property type="match status" value="1"/>
</dbReference>
<protein>
    <submittedName>
        <fullName evidence="4">9-O-acetylesterase</fullName>
    </submittedName>
</protein>
<evidence type="ECO:0000313" key="5">
    <source>
        <dbReference type="Proteomes" id="UP000258016"/>
    </source>
</evidence>
<name>A0ABN5BD43_9SPHN</name>
<sequence>MLASACILGSISPALAAELDPAFASHAVIQRDRPIPVSGTADPGETVTVEIGAHVGTAVAGRDGRFRIVLPAMAAGGPYRITVAARSGTSIAEDVLIGDVFLCSGQSNMEMTIAESQDSRAQIANSGDTAIRMMTVPRQTALDPRVTFEKAPRWDVAGPQTAGAFSAACFYMLKDLRRTVDVPLGAIHSSWGGTRISSWMSDAALGQTGAAAEVQLRQLSAKDPTSAQRGFGTRWESWWRAAHKDAPWMPDADRDWRPVPKIGYWEDWGDAELVEYNGFMWLRRELMLTAAQVAQGASLDLGLLDDQDVVWINGRPVGGGGSISTPRRYALPKGSLKPGRNVVTVNVNDLWGKGGMAGPADSIAVTFRDGQRLPLGEGWSYSPDRRRAPGMPRPPWDDTAGAGNLYAAMIAPLGSPALKGVAWYQGESDTSLPGYAGRLSAMIAAWRAQFDTPDLPFAIVSLAGFGAPAAAPGASGWADVRNDQRKVAANDPRVGLTLTLDIGDPFDVHPGEKRELGRRLARTMRAIAYGGPDSASGPSVRSVTRSENAVVVTFEGVTGSLVARGSTQAIGFELCGADQATCRFVPGIIAGNQVTLPQDGAAATRVRYAWADAPTINLFDGAGLPAGPFELAIP</sequence>
<dbReference type="SUPFAM" id="SSF49785">
    <property type="entry name" value="Galactose-binding domain-like"/>
    <property type="match status" value="1"/>
</dbReference>
<keyword evidence="2" id="KW-0732">Signal</keyword>
<dbReference type="Gene3D" id="2.60.40.10">
    <property type="entry name" value="Immunoglobulins"/>
    <property type="match status" value="1"/>
</dbReference>
<dbReference type="SUPFAM" id="SSF52266">
    <property type="entry name" value="SGNH hydrolase"/>
    <property type="match status" value="1"/>
</dbReference>
<feature type="signal peptide" evidence="2">
    <location>
        <begin position="1"/>
        <end position="16"/>
    </location>
</feature>
<feature type="domain" description="Sialate O-acetylesterase" evidence="3">
    <location>
        <begin position="404"/>
        <end position="524"/>
    </location>
</feature>
<dbReference type="InterPro" id="IPR013783">
    <property type="entry name" value="Ig-like_fold"/>
</dbReference>
<evidence type="ECO:0000256" key="1">
    <source>
        <dbReference type="ARBA" id="ARBA00022801"/>
    </source>
</evidence>
<dbReference type="PANTHER" id="PTHR22901">
    <property type="entry name" value="SIALATE O-ACETYLESTERASE"/>
    <property type="match status" value="1"/>
</dbReference>
<dbReference type="EMBL" id="CP020083">
    <property type="protein sequence ID" value="ASR53650.1"/>
    <property type="molecule type" value="Genomic_DNA"/>
</dbReference>
<feature type="chain" id="PRO_5046098193" evidence="2">
    <location>
        <begin position="17"/>
        <end position="634"/>
    </location>
</feature>
<keyword evidence="1" id="KW-0378">Hydrolase</keyword>
<dbReference type="Proteomes" id="UP000258016">
    <property type="component" value="Chromosome"/>
</dbReference>
<dbReference type="Gene3D" id="3.40.50.1110">
    <property type="entry name" value="SGNH hydrolase"/>
    <property type="match status" value="2"/>
</dbReference>
<evidence type="ECO:0000256" key="2">
    <source>
        <dbReference type="SAM" id="SignalP"/>
    </source>
</evidence>
<evidence type="ECO:0000259" key="3">
    <source>
        <dbReference type="Pfam" id="PF03629"/>
    </source>
</evidence>